<protein>
    <recommendedName>
        <fullName evidence="5">Secreted protein</fullName>
    </recommendedName>
</protein>
<gene>
    <name evidence="3" type="ORF">RhiirC2_787498</name>
</gene>
<reference evidence="3 4" key="2">
    <citation type="submission" date="2017-10" db="EMBL/GenBank/DDBJ databases">
        <title>Extensive intraspecific genome diversity in a model arbuscular mycorrhizal fungus.</title>
        <authorList>
            <person name="Chen E.C.H."/>
            <person name="Morin E."/>
            <person name="Baudet D."/>
            <person name="Noel J."/>
            <person name="Ndikumana S."/>
            <person name="Charron P."/>
            <person name="St-Onge C."/>
            <person name="Giorgi J."/>
            <person name="Grigoriev I.V."/>
            <person name="Roux C."/>
            <person name="Martin F.M."/>
            <person name="Corradi N."/>
        </authorList>
    </citation>
    <scope>NUCLEOTIDE SEQUENCE [LARGE SCALE GENOMIC DNA]</scope>
    <source>
        <strain evidence="3 4">C2</strain>
    </source>
</reference>
<evidence type="ECO:0000256" key="1">
    <source>
        <dbReference type="SAM" id="MobiDB-lite"/>
    </source>
</evidence>
<evidence type="ECO:0008006" key="5">
    <source>
        <dbReference type="Google" id="ProtNLM"/>
    </source>
</evidence>
<sequence length="89" mass="10088">MKINKVLPFLALILNRASLLDMTVHNQFTYEDTKYHKIDGVLKVFQTKKCRQAIIIIEFSHRQYASTDNNTSPSYPESSCPGLSGSPLI</sequence>
<evidence type="ECO:0000313" key="4">
    <source>
        <dbReference type="Proteomes" id="UP000233469"/>
    </source>
</evidence>
<accession>A0A2N1MS40</accession>
<evidence type="ECO:0000256" key="2">
    <source>
        <dbReference type="SAM" id="SignalP"/>
    </source>
</evidence>
<comment type="caution">
    <text evidence="3">The sequence shown here is derived from an EMBL/GenBank/DDBJ whole genome shotgun (WGS) entry which is preliminary data.</text>
</comment>
<feature type="region of interest" description="Disordered" evidence="1">
    <location>
        <begin position="66"/>
        <end position="89"/>
    </location>
</feature>
<dbReference type="Proteomes" id="UP000233469">
    <property type="component" value="Unassembled WGS sequence"/>
</dbReference>
<feature type="signal peptide" evidence="2">
    <location>
        <begin position="1"/>
        <end position="19"/>
    </location>
</feature>
<proteinExistence type="predicted"/>
<keyword evidence="2" id="KW-0732">Signal</keyword>
<name>A0A2N1MS40_9GLOM</name>
<dbReference type="VEuPathDB" id="FungiDB:FUN_021860"/>
<dbReference type="EMBL" id="LLXL01001440">
    <property type="protein sequence ID" value="PKK64437.1"/>
    <property type="molecule type" value="Genomic_DNA"/>
</dbReference>
<organism evidence="3 4">
    <name type="scientific">Rhizophagus irregularis</name>
    <dbReference type="NCBI Taxonomy" id="588596"/>
    <lineage>
        <taxon>Eukaryota</taxon>
        <taxon>Fungi</taxon>
        <taxon>Fungi incertae sedis</taxon>
        <taxon>Mucoromycota</taxon>
        <taxon>Glomeromycotina</taxon>
        <taxon>Glomeromycetes</taxon>
        <taxon>Glomerales</taxon>
        <taxon>Glomeraceae</taxon>
        <taxon>Rhizophagus</taxon>
    </lineage>
</organism>
<dbReference type="AlphaFoldDB" id="A0A2N1MS40"/>
<feature type="compositionally biased region" description="Polar residues" evidence="1">
    <location>
        <begin position="66"/>
        <end position="77"/>
    </location>
</feature>
<evidence type="ECO:0000313" key="3">
    <source>
        <dbReference type="EMBL" id="PKK64437.1"/>
    </source>
</evidence>
<feature type="chain" id="PRO_5014819657" description="Secreted protein" evidence="2">
    <location>
        <begin position="20"/>
        <end position="89"/>
    </location>
</feature>
<reference evidence="3 4" key="1">
    <citation type="submission" date="2016-04" db="EMBL/GenBank/DDBJ databases">
        <title>Genome analyses suggest a sexual origin of heterokaryosis in a supposedly ancient asexual fungus.</title>
        <authorList>
            <person name="Ropars J."/>
            <person name="Sedzielewska K."/>
            <person name="Noel J."/>
            <person name="Charron P."/>
            <person name="Farinelli L."/>
            <person name="Marton T."/>
            <person name="Kruger M."/>
            <person name="Pelin A."/>
            <person name="Brachmann A."/>
            <person name="Corradi N."/>
        </authorList>
    </citation>
    <scope>NUCLEOTIDE SEQUENCE [LARGE SCALE GENOMIC DNA]</scope>
    <source>
        <strain evidence="3 4">C2</strain>
    </source>
</reference>